<dbReference type="GO" id="GO:0061630">
    <property type="term" value="F:ubiquitin protein ligase activity"/>
    <property type="evidence" value="ECO:0007669"/>
    <property type="project" value="TreeGrafter"/>
</dbReference>
<dbReference type="Pfam" id="PF13639">
    <property type="entry name" value="zf-RING_2"/>
    <property type="match status" value="1"/>
</dbReference>
<keyword evidence="5" id="KW-1185">Reference proteome</keyword>
<dbReference type="OMA" id="CAARHTF"/>
<dbReference type="AlphaFoldDB" id="A0A8J5XPC4"/>
<reference evidence="4" key="1">
    <citation type="submission" date="2021-05" db="EMBL/GenBank/DDBJ databases">
        <title>The genome of the haptophyte Pavlova lutheri (Diacronema luteri, Pavlovales) - a model for lipid biosynthesis in eukaryotic algae.</title>
        <authorList>
            <person name="Hulatt C.J."/>
            <person name="Posewitz M.C."/>
        </authorList>
    </citation>
    <scope>NUCLEOTIDE SEQUENCE</scope>
    <source>
        <strain evidence="4">NIVA-4/92</strain>
    </source>
</reference>
<dbReference type="PANTHER" id="PTHR22765">
    <property type="entry name" value="RING FINGER AND PROTEASE ASSOCIATED DOMAIN-CONTAINING"/>
    <property type="match status" value="1"/>
</dbReference>
<evidence type="ECO:0000256" key="1">
    <source>
        <dbReference type="PROSITE-ProRule" id="PRU00175"/>
    </source>
</evidence>
<proteinExistence type="predicted"/>
<evidence type="ECO:0000259" key="3">
    <source>
        <dbReference type="PROSITE" id="PS50089"/>
    </source>
</evidence>
<comment type="caution">
    <text evidence="4">The sequence shown here is derived from an EMBL/GenBank/DDBJ whole genome shotgun (WGS) entry which is preliminary data.</text>
</comment>
<evidence type="ECO:0000313" key="4">
    <source>
        <dbReference type="EMBL" id="KAG8464254.1"/>
    </source>
</evidence>
<keyword evidence="1" id="KW-0863">Zinc-finger</keyword>
<dbReference type="OrthoDB" id="8062037at2759"/>
<evidence type="ECO:0000313" key="5">
    <source>
        <dbReference type="Proteomes" id="UP000751190"/>
    </source>
</evidence>
<dbReference type="PANTHER" id="PTHR22765:SF434">
    <property type="entry name" value="GB|AAD18119.1-RELATED"/>
    <property type="match status" value="1"/>
</dbReference>
<dbReference type="Gene3D" id="3.30.40.10">
    <property type="entry name" value="Zinc/RING finger domain, C3HC4 (zinc finger)"/>
    <property type="match status" value="1"/>
</dbReference>
<feature type="region of interest" description="Disordered" evidence="2">
    <location>
        <begin position="1"/>
        <end position="35"/>
    </location>
</feature>
<dbReference type="InterPro" id="IPR001841">
    <property type="entry name" value="Znf_RING"/>
</dbReference>
<dbReference type="PROSITE" id="PS50089">
    <property type="entry name" value="ZF_RING_2"/>
    <property type="match status" value="1"/>
</dbReference>
<feature type="compositionally biased region" description="Basic and acidic residues" evidence="2">
    <location>
        <begin position="11"/>
        <end position="29"/>
    </location>
</feature>
<organism evidence="4 5">
    <name type="scientific">Diacronema lutheri</name>
    <name type="common">Unicellular marine alga</name>
    <name type="synonym">Monochrysis lutheri</name>
    <dbReference type="NCBI Taxonomy" id="2081491"/>
    <lineage>
        <taxon>Eukaryota</taxon>
        <taxon>Haptista</taxon>
        <taxon>Haptophyta</taxon>
        <taxon>Pavlovophyceae</taxon>
        <taxon>Pavlovales</taxon>
        <taxon>Pavlovaceae</taxon>
        <taxon>Diacronema</taxon>
    </lineage>
</organism>
<gene>
    <name evidence="4" type="ORF">KFE25_003317</name>
</gene>
<dbReference type="InterPro" id="IPR013083">
    <property type="entry name" value="Znf_RING/FYVE/PHD"/>
</dbReference>
<sequence>MAASAGTLDYSRFDHIGSDDSGDEQERPARGPPPVPVLEDLEDYFRRLDERTATAAGAGPVSVDRCSDDELARLSVVPFVRGAALFPYVDCAVCLADFCDDEHVVRLPCAAGHCFHVRCAREMLARSTLCPLCRVDVRRLLAPPERPPTRRAFGFTRDGGVIKRYEPSPPLEIARPSYIPEADRARAGYVEIEYPSQGVARIWRVENRPARAE</sequence>
<feature type="domain" description="RING-type" evidence="3">
    <location>
        <begin position="91"/>
        <end position="134"/>
    </location>
</feature>
<dbReference type="GO" id="GO:0008270">
    <property type="term" value="F:zinc ion binding"/>
    <property type="evidence" value="ECO:0007669"/>
    <property type="project" value="UniProtKB-KW"/>
</dbReference>
<dbReference type="GO" id="GO:0006511">
    <property type="term" value="P:ubiquitin-dependent protein catabolic process"/>
    <property type="evidence" value="ECO:0007669"/>
    <property type="project" value="TreeGrafter"/>
</dbReference>
<protein>
    <recommendedName>
        <fullName evidence="3">RING-type domain-containing protein</fullName>
    </recommendedName>
</protein>
<dbReference type="Proteomes" id="UP000751190">
    <property type="component" value="Unassembled WGS sequence"/>
</dbReference>
<dbReference type="EMBL" id="JAGTXO010000013">
    <property type="protein sequence ID" value="KAG8464254.1"/>
    <property type="molecule type" value="Genomic_DNA"/>
</dbReference>
<dbReference type="InterPro" id="IPR051826">
    <property type="entry name" value="E3_ubiquitin-ligase_domain"/>
</dbReference>
<evidence type="ECO:0000256" key="2">
    <source>
        <dbReference type="SAM" id="MobiDB-lite"/>
    </source>
</evidence>
<accession>A0A8J5XPC4</accession>
<name>A0A8J5XPC4_DIALT</name>
<keyword evidence="1" id="KW-0479">Metal-binding</keyword>
<dbReference type="SUPFAM" id="SSF57850">
    <property type="entry name" value="RING/U-box"/>
    <property type="match status" value="1"/>
</dbReference>
<keyword evidence="1" id="KW-0862">Zinc</keyword>